<gene>
    <name evidence="1" type="ORF">SAMN05421818_12324</name>
</gene>
<dbReference type="RefSeq" id="WP_090410109.1">
    <property type="nucleotide sequence ID" value="NZ_FNDQ01000023.1"/>
</dbReference>
<keyword evidence="2" id="KW-1185">Reference proteome</keyword>
<evidence type="ECO:0000313" key="1">
    <source>
        <dbReference type="EMBL" id="SDH90127.1"/>
    </source>
</evidence>
<proteinExistence type="predicted"/>
<evidence type="ECO:0000313" key="2">
    <source>
        <dbReference type="Proteomes" id="UP000243588"/>
    </source>
</evidence>
<organism evidence="1 2">
    <name type="scientific">Myroides phaeus</name>
    <dbReference type="NCBI Taxonomy" id="702745"/>
    <lineage>
        <taxon>Bacteria</taxon>
        <taxon>Pseudomonadati</taxon>
        <taxon>Bacteroidota</taxon>
        <taxon>Flavobacteriia</taxon>
        <taxon>Flavobacteriales</taxon>
        <taxon>Flavobacteriaceae</taxon>
        <taxon>Myroides</taxon>
    </lineage>
</organism>
<dbReference type="Proteomes" id="UP000243588">
    <property type="component" value="Unassembled WGS sequence"/>
</dbReference>
<name>A0A1G8G6U5_9FLAO</name>
<reference evidence="2" key="1">
    <citation type="submission" date="2016-10" db="EMBL/GenBank/DDBJ databases">
        <authorList>
            <person name="Varghese N."/>
            <person name="Submissions S."/>
        </authorList>
    </citation>
    <scope>NUCLEOTIDE SEQUENCE [LARGE SCALE GENOMIC DNA]</scope>
    <source>
        <strain evidence="2">DSM 23313</strain>
    </source>
</reference>
<protein>
    <submittedName>
        <fullName evidence="1">Uncharacterized protein</fullName>
    </submittedName>
</protein>
<dbReference type="EMBL" id="FNDQ01000023">
    <property type="protein sequence ID" value="SDH90127.1"/>
    <property type="molecule type" value="Genomic_DNA"/>
</dbReference>
<sequence>MIRSILKVCCVSTLCLLLVQCKKETEVEKPQDDIEQVAQPGEDVEKIEEVVDENSIEGKFLKDPTSVERKNLYEDVPYILELTAKSLKVKPEKLLKESKQEDKLFYSKDFDSYDFVYNIVKSSEMGYYLSDEFKEEVIKNDGKGVGMMLDVSPQVSNDASKAFGNYYGITIYEDYPDRIAGAKHLFFDIKTKKLYYDPIYEEIQELKYDKSLLEKGKQFLK</sequence>
<dbReference type="AlphaFoldDB" id="A0A1G8G6U5"/>
<accession>A0A1G8G6U5</accession>
<dbReference type="STRING" id="702745.SAMN05421818_12324"/>